<keyword evidence="16" id="KW-1185">Reference proteome</keyword>
<evidence type="ECO:0000256" key="11">
    <source>
        <dbReference type="SAM" id="MobiDB-lite"/>
    </source>
</evidence>
<sequence length="334" mass="37327">MGNQKLKWTSEEEEALLAGVNKHGPGKWKNILKDPEFAPSLTHRSNIDLKDKWRNLSVSTASQGSKEKSRAPKAKAIVAAISNHQNSAPAKFNASADTAGDDTPNNSTQDGKNVPRYYTMIFEALSTIKDSNGCDIGTIVNFIKQRHEVPQNFRRQLSSKLRRLVSQGKLEKVQNCYQVKKDNSLAVNTPTPKQKDVRQRISQYTMGGGMPSGGDTLEDAAKAAAYKVADAENKSFLAAEAVKEAERIAKMAEDTDSMLQIIKEIYEKWAIKVIKCKSKGENSLSISLRFNSTAQIRGVFESLAIFKRFQFFFQSFVVSLIYRYGWFGSRRISI</sequence>
<comment type="subcellular location">
    <subcellularLocation>
        <location evidence="1">Chromosome</location>
    </subcellularLocation>
    <subcellularLocation>
        <location evidence="2">Nucleus</location>
        <location evidence="2">Nucleolus</location>
    </subcellularLocation>
</comment>
<protein>
    <recommendedName>
        <fullName evidence="9">MYB transcription factor</fullName>
    </recommendedName>
</protein>
<comment type="function">
    <text evidence="10">Binds preferentially double-stranded telomeric repeats.</text>
</comment>
<dbReference type="InterPro" id="IPR044597">
    <property type="entry name" value="SMH1-6"/>
</dbReference>
<keyword evidence="5" id="KW-0175">Coiled coil</keyword>
<dbReference type="FunFam" id="1.10.246.220:FF:000002">
    <property type="entry name" value="Telomere repeat-binding factor 1"/>
    <property type="match status" value="1"/>
</dbReference>
<dbReference type="GO" id="GO:0005730">
    <property type="term" value="C:nucleolus"/>
    <property type="evidence" value="ECO:0007669"/>
    <property type="project" value="UniProtKB-SubCell"/>
</dbReference>
<evidence type="ECO:0000256" key="2">
    <source>
        <dbReference type="ARBA" id="ARBA00004604"/>
    </source>
</evidence>
<dbReference type="Pfam" id="PF00249">
    <property type="entry name" value="Myb_DNA-binding"/>
    <property type="match status" value="1"/>
</dbReference>
<feature type="domain" description="HTH myb-type" evidence="13">
    <location>
        <begin position="1"/>
        <end position="61"/>
    </location>
</feature>
<dbReference type="PANTHER" id="PTHR46267">
    <property type="entry name" value="SINGLE MYB HISTONE 4"/>
    <property type="match status" value="1"/>
</dbReference>
<dbReference type="InterPro" id="IPR017930">
    <property type="entry name" value="Myb_dom"/>
</dbReference>
<evidence type="ECO:0000256" key="4">
    <source>
        <dbReference type="ARBA" id="ARBA00023015"/>
    </source>
</evidence>
<evidence type="ECO:0000256" key="8">
    <source>
        <dbReference type="ARBA" id="ARBA00023242"/>
    </source>
</evidence>
<keyword evidence="7" id="KW-0804">Transcription</keyword>
<name>A0AAV6MJC5_9ROSI</name>
<evidence type="ECO:0000256" key="10">
    <source>
        <dbReference type="ARBA" id="ARBA00053063"/>
    </source>
</evidence>
<dbReference type="AlphaFoldDB" id="A0AAV6MJC5"/>
<keyword evidence="3" id="KW-0158">Chromosome</keyword>
<dbReference type="GO" id="GO:0000786">
    <property type="term" value="C:nucleosome"/>
    <property type="evidence" value="ECO:0007669"/>
    <property type="project" value="InterPro"/>
</dbReference>
<evidence type="ECO:0000259" key="14">
    <source>
        <dbReference type="PROSITE" id="PS51504"/>
    </source>
</evidence>
<dbReference type="InterPro" id="IPR005818">
    <property type="entry name" value="Histone_H1/H5_H15"/>
</dbReference>
<keyword evidence="6" id="KW-0238">DNA-binding</keyword>
<dbReference type="GO" id="GO:0006334">
    <property type="term" value="P:nucleosome assembly"/>
    <property type="evidence" value="ECO:0007669"/>
    <property type="project" value="InterPro"/>
</dbReference>
<dbReference type="FunFam" id="1.10.10.60:FF:000168">
    <property type="entry name" value="Telomere repeat-binding factor 1"/>
    <property type="match status" value="1"/>
</dbReference>
<dbReference type="Pfam" id="PF00538">
    <property type="entry name" value="Linker_histone"/>
    <property type="match status" value="1"/>
</dbReference>
<dbReference type="Proteomes" id="UP000685013">
    <property type="component" value="Chromosome 14"/>
</dbReference>
<evidence type="ECO:0000256" key="6">
    <source>
        <dbReference type="ARBA" id="ARBA00023125"/>
    </source>
</evidence>
<evidence type="ECO:0000256" key="9">
    <source>
        <dbReference type="ARBA" id="ARBA00032813"/>
    </source>
</evidence>
<feature type="domain" description="Myb-like" evidence="12">
    <location>
        <begin position="1"/>
        <end position="57"/>
    </location>
</feature>
<dbReference type="SMART" id="SM00717">
    <property type="entry name" value="SANT"/>
    <property type="match status" value="1"/>
</dbReference>
<dbReference type="PROSITE" id="PS50090">
    <property type="entry name" value="MYB_LIKE"/>
    <property type="match status" value="1"/>
</dbReference>
<feature type="region of interest" description="Disordered" evidence="11">
    <location>
        <begin position="88"/>
        <end position="113"/>
    </location>
</feature>
<dbReference type="InterPro" id="IPR001005">
    <property type="entry name" value="SANT/Myb"/>
</dbReference>
<evidence type="ECO:0000256" key="7">
    <source>
        <dbReference type="ARBA" id="ARBA00023163"/>
    </source>
</evidence>
<evidence type="ECO:0000256" key="1">
    <source>
        <dbReference type="ARBA" id="ARBA00004286"/>
    </source>
</evidence>
<proteinExistence type="predicted"/>
<dbReference type="EMBL" id="JAGKQH010000014">
    <property type="protein sequence ID" value="KAG6581841.1"/>
    <property type="molecule type" value="Genomic_DNA"/>
</dbReference>
<dbReference type="PANTHER" id="PTHR46267:SF3">
    <property type="entry name" value="TELOMERE REPEAT-BINDING FACTOR 4-RELATED"/>
    <property type="match status" value="1"/>
</dbReference>
<keyword evidence="8" id="KW-0539">Nucleus</keyword>
<dbReference type="PROSITE" id="PS51294">
    <property type="entry name" value="HTH_MYB"/>
    <property type="match status" value="1"/>
</dbReference>
<keyword evidence="4" id="KW-0805">Transcription regulation</keyword>
<comment type="caution">
    <text evidence="15">The sequence shown here is derived from an EMBL/GenBank/DDBJ whole genome shotgun (WGS) entry which is preliminary data.</text>
</comment>
<organism evidence="15 16">
    <name type="scientific">Cucurbita argyrosperma subsp. sororia</name>
    <dbReference type="NCBI Taxonomy" id="37648"/>
    <lineage>
        <taxon>Eukaryota</taxon>
        <taxon>Viridiplantae</taxon>
        <taxon>Streptophyta</taxon>
        <taxon>Embryophyta</taxon>
        <taxon>Tracheophyta</taxon>
        <taxon>Spermatophyta</taxon>
        <taxon>Magnoliopsida</taxon>
        <taxon>eudicotyledons</taxon>
        <taxon>Gunneridae</taxon>
        <taxon>Pentapetalae</taxon>
        <taxon>rosids</taxon>
        <taxon>fabids</taxon>
        <taxon>Cucurbitales</taxon>
        <taxon>Cucurbitaceae</taxon>
        <taxon>Cucurbiteae</taxon>
        <taxon>Cucurbita</taxon>
    </lineage>
</organism>
<feature type="non-terminal residue" evidence="15">
    <location>
        <position position="1"/>
    </location>
</feature>
<reference evidence="15 16" key="1">
    <citation type="journal article" date="2021" name="Hortic Res">
        <title>The domestication of Cucurbita argyrosperma as revealed by the genome of its wild relative.</title>
        <authorList>
            <person name="Barrera-Redondo J."/>
            <person name="Sanchez-de la Vega G."/>
            <person name="Aguirre-Liguori J.A."/>
            <person name="Castellanos-Morales G."/>
            <person name="Gutierrez-Guerrero Y.T."/>
            <person name="Aguirre-Dugua X."/>
            <person name="Aguirre-Planter E."/>
            <person name="Tenaillon M.I."/>
            <person name="Lira-Saade R."/>
            <person name="Eguiarte L.E."/>
        </authorList>
    </citation>
    <scope>NUCLEOTIDE SEQUENCE [LARGE SCALE GENOMIC DNA]</scope>
    <source>
        <strain evidence="15">JBR-2021</strain>
    </source>
</reference>
<accession>A0AAV6MJC5</accession>
<dbReference type="SMART" id="SM00526">
    <property type="entry name" value="H15"/>
    <property type="match status" value="1"/>
</dbReference>
<evidence type="ECO:0000313" key="15">
    <source>
        <dbReference type="EMBL" id="KAG6581841.1"/>
    </source>
</evidence>
<evidence type="ECO:0000259" key="12">
    <source>
        <dbReference type="PROSITE" id="PS50090"/>
    </source>
</evidence>
<dbReference type="PROSITE" id="PS51504">
    <property type="entry name" value="H15"/>
    <property type="match status" value="1"/>
</dbReference>
<evidence type="ECO:0000256" key="5">
    <source>
        <dbReference type="ARBA" id="ARBA00023054"/>
    </source>
</evidence>
<evidence type="ECO:0000256" key="3">
    <source>
        <dbReference type="ARBA" id="ARBA00022454"/>
    </source>
</evidence>
<evidence type="ECO:0000259" key="13">
    <source>
        <dbReference type="PROSITE" id="PS51294"/>
    </source>
</evidence>
<gene>
    <name evidence="15" type="ORF">SDJN03_21843</name>
</gene>
<evidence type="ECO:0000313" key="16">
    <source>
        <dbReference type="Proteomes" id="UP000685013"/>
    </source>
</evidence>
<feature type="domain" description="H15" evidence="14">
    <location>
        <begin position="113"/>
        <end position="181"/>
    </location>
</feature>
<dbReference type="CDD" id="cd11660">
    <property type="entry name" value="SANT_TRF"/>
    <property type="match status" value="1"/>
</dbReference>
<dbReference type="GO" id="GO:0003691">
    <property type="term" value="F:double-stranded telomeric DNA binding"/>
    <property type="evidence" value="ECO:0007669"/>
    <property type="project" value="InterPro"/>
</dbReference>